<reference evidence="2" key="1">
    <citation type="submission" date="2020-08" db="EMBL/GenBank/DDBJ databases">
        <title>Food and environmental bacterial isolates.</title>
        <authorList>
            <person name="Richter L."/>
            <person name="Du Plessis E.M."/>
            <person name="Duvenage S."/>
            <person name="Allam M."/>
            <person name="Korsten L."/>
        </authorList>
    </citation>
    <scope>NUCLEOTIDE SEQUENCE</scope>
    <source>
        <strain evidence="2">UPMP2127</strain>
    </source>
</reference>
<dbReference type="SUPFAM" id="SSF52317">
    <property type="entry name" value="Class I glutamine amidotransferase-like"/>
    <property type="match status" value="1"/>
</dbReference>
<dbReference type="InterPro" id="IPR044992">
    <property type="entry name" value="ChyE-like"/>
</dbReference>
<dbReference type="InterPro" id="IPR029062">
    <property type="entry name" value="Class_I_gatase-like"/>
</dbReference>
<proteinExistence type="predicted"/>
<evidence type="ECO:0000259" key="1">
    <source>
        <dbReference type="Pfam" id="PF00117"/>
    </source>
</evidence>
<dbReference type="PROSITE" id="PS51273">
    <property type="entry name" value="GATASE_TYPE_1"/>
    <property type="match status" value="1"/>
</dbReference>
<dbReference type="Pfam" id="PF00117">
    <property type="entry name" value="GATase"/>
    <property type="match status" value="1"/>
</dbReference>
<dbReference type="Gene3D" id="3.40.50.880">
    <property type="match status" value="1"/>
</dbReference>
<evidence type="ECO:0000313" key="3">
    <source>
        <dbReference type="Proteomes" id="UP000659084"/>
    </source>
</evidence>
<dbReference type="Proteomes" id="UP000659084">
    <property type="component" value="Unassembled WGS sequence"/>
</dbReference>
<dbReference type="NCBIfam" id="NF005072">
    <property type="entry name" value="PRK06490.1"/>
    <property type="match status" value="1"/>
</dbReference>
<dbReference type="EMBL" id="JACNYO010000030">
    <property type="protein sequence ID" value="MBC3214905.1"/>
    <property type="molecule type" value="Genomic_DNA"/>
</dbReference>
<dbReference type="PANTHER" id="PTHR42695:SF5">
    <property type="entry name" value="GLUTAMINE AMIDOTRANSFERASE YLR126C-RELATED"/>
    <property type="match status" value="1"/>
</dbReference>
<comment type="caution">
    <text evidence="2">The sequence shown here is derived from an EMBL/GenBank/DDBJ whole genome shotgun (WGS) entry which is preliminary data.</text>
</comment>
<name>A0AAP7KA93_SERFO</name>
<dbReference type="InterPro" id="IPR017926">
    <property type="entry name" value="GATASE"/>
</dbReference>
<evidence type="ECO:0000313" key="2">
    <source>
        <dbReference type="EMBL" id="MBC3214905.1"/>
    </source>
</evidence>
<dbReference type="PANTHER" id="PTHR42695">
    <property type="entry name" value="GLUTAMINE AMIDOTRANSFERASE YLR126C-RELATED"/>
    <property type="match status" value="1"/>
</dbReference>
<sequence length="241" mass="27379">MKTIAKPASLPVLIVLHREQSAPGRVGQLLLQRGYSLDIRRPPLDDPLPDTLAKHSGAIVFGGPMSANDNTDWVKREIEWIGVPLREDVPFLGICLGAQMMVRHLGGRVMARDDGRVEIGYWPIYPTRPGRKLGVWPTHVYQWHSEGFDTVEGMELLATGEQFCHQAIRYGRQAYGVQFHPEVSYQTMQRWGRAAEHKLSQPGAQSLAEQQLNGQRYDREGIAWLSAFLDMWLRPNDRKND</sequence>
<protein>
    <submittedName>
        <fullName evidence="2">Glutamine amidotransferase</fullName>
    </submittedName>
</protein>
<dbReference type="RefSeq" id="WP_094982815.1">
    <property type="nucleotide sequence ID" value="NZ_CAMISB010000021.1"/>
</dbReference>
<gene>
    <name evidence="2" type="ORF">H8J20_22470</name>
</gene>
<keyword evidence="2" id="KW-0315">Glutamine amidotransferase</keyword>
<dbReference type="CDD" id="cd01741">
    <property type="entry name" value="GATase1_1"/>
    <property type="match status" value="1"/>
</dbReference>
<feature type="domain" description="Glutamine amidotransferase" evidence="1">
    <location>
        <begin position="30"/>
        <end position="187"/>
    </location>
</feature>
<organism evidence="2 3">
    <name type="scientific">Serratia fonticola</name>
    <dbReference type="NCBI Taxonomy" id="47917"/>
    <lineage>
        <taxon>Bacteria</taxon>
        <taxon>Pseudomonadati</taxon>
        <taxon>Pseudomonadota</taxon>
        <taxon>Gammaproteobacteria</taxon>
        <taxon>Enterobacterales</taxon>
        <taxon>Yersiniaceae</taxon>
        <taxon>Serratia</taxon>
    </lineage>
</organism>
<accession>A0AAP7KA93</accession>
<dbReference type="GO" id="GO:0005829">
    <property type="term" value="C:cytosol"/>
    <property type="evidence" value="ECO:0007669"/>
    <property type="project" value="TreeGrafter"/>
</dbReference>
<dbReference type="AlphaFoldDB" id="A0AAP7KA93"/>